<dbReference type="AlphaFoldDB" id="A0A936YW13"/>
<organism evidence="1 2">
    <name type="scientific">Ramlibacter monticola</name>
    <dbReference type="NCBI Taxonomy" id="1926872"/>
    <lineage>
        <taxon>Bacteria</taxon>
        <taxon>Pseudomonadati</taxon>
        <taxon>Pseudomonadota</taxon>
        <taxon>Betaproteobacteria</taxon>
        <taxon>Burkholderiales</taxon>
        <taxon>Comamonadaceae</taxon>
        <taxon>Ramlibacter</taxon>
    </lineage>
</organism>
<sequence length="362" mass="38100">MSPSLAALCCLQLWKQRAAIPGGLAFEPLLRLIALDHSPASLARIDTFLEALRTAKKPQRDAFIAERASRNLLDLLAIYVGDVIGRALRCAPEWLARAPDGAASPPGEARSFEHSLVCNFPGTATCPGEYAPLTPICARLFTANRDHGVASSAGALLPAALRGSRAPLPPAPGFGYPLRLQEALARCSSLERTALDLAPPSPAAHGALSSFFAAAPEVLRSGHVAWGVAVQVDEALVRPRAEGGGLGDVVYDPLGRAPATALEDVSEVLRALQDQPVAEPSLPEFSAWLAGARPAASGLDVPALISPYPLKIAETWFAHRHLPGAVLTPRAFPVVTSKDHPGVVLFLPAKLWPAGLLQAWCA</sequence>
<dbReference type="RefSeq" id="WP_201672663.1">
    <property type="nucleotide sequence ID" value="NZ_JAEQNE010000001.1"/>
</dbReference>
<reference evidence="1 2" key="1">
    <citation type="journal article" date="2017" name="Int. J. Syst. Evol. Microbiol.">
        <title>Ramlibacter monticola sp. nov., isolated from forest soil.</title>
        <authorList>
            <person name="Chaudhary D.K."/>
            <person name="Kim J."/>
        </authorList>
    </citation>
    <scope>NUCLEOTIDE SEQUENCE [LARGE SCALE GENOMIC DNA]</scope>
    <source>
        <strain evidence="1 2">KACC 19175</strain>
    </source>
</reference>
<gene>
    <name evidence="1" type="ORF">JJ685_02920</name>
</gene>
<dbReference type="Proteomes" id="UP000599109">
    <property type="component" value="Unassembled WGS sequence"/>
</dbReference>
<protein>
    <submittedName>
        <fullName evidence="1">Uncharacterized protein</fullName>
    </submittedName>
</protein>
<accession>A0A936YW13</accession>
<keyword evidence="2" id="KW-1185">Reference proteome</keyword>
<evidence type="ECO:0000313" key="1">
    <source>
        <dbReference type="EMBL" id="MBL0390088.1"/>
    </source>
</evidence>
<dbReference type="EMBL" id="JAEQNE010000001">
    <property type="protein sequence ID" value="MBL0390088.1"/>
    <property type="molecule type" value="Genomic_DNA"/>
</dbReference>
<proteinExistence type="predicted"/>
<evidence type="ECO:0000313" key="2">
    <source>
        <dbReference type="Proteomes" id="UP000599109"/>
    </source>
</evidence>
<comment type="caution">
    <text evidence="1">The sequence shown here is derived from an EMBL/GenBank/DDBJ whole genome shotgun (WGS) entry which is preliminary data.</text>
</comment>
<name>A0A936YW13_9BURK</name>